<protein>
    <submittedName>
        <fullName evidence="1">Uncharacterized protein</fullName>
    </submittedName>
</protein>
<comment type="caution">
    <text evidence="1">The sequence shown here is derived from an EMBL/GenBank/DDBJ whole genome shotgun (WGS) entry which is preliminary data.</text>
</comment>
<evidence type="ECO:0000313" key="1">
    <source>
        <dbReference type="EMBL" id="MFC7614555.1"/>
    </source>
</evidence>
<dbReference type="EMBL" id="JBHTEY010000004">
    <property type="protein sequence ID" value="MFC7614555.1"/>
    <property type="molecule type" value="Genomic_DNA"/>
</dbReference>
<keyword evidence="2" id="KW-1185">Reference proteome</keyword>
<sequence length="64" mass="6460">MSPTSVAQGGSSQVYIFPSHTTPAGTYPIVFKGTSADGKTGSATFTLTVTGFGFSTGGNAPRAW</sequence>
<accession>A0ABW2TLC4</accession>
<proteinExistence type="predicted"/>
<name>A0ABW2TLC4_9PSEU</name>
<reference evidence="2" key="1">
    <citation type="journal article" date="2019" name="Int. J. Syst. Evol. Microbiol.">
        <title>The Global Catalogue of Microorganisms (GCM) 10K type strain sequencing project: providing services to taxonomists for standard genome sequencing and annotation.</title>
        <authorList>
            <consortium name="The Broad Institute Genomics Platform"/>
            <consortium name="The Broad Institute Genome Sequencing Center for Infectious Disease"/>
            <person name="Wu L."/>
            <person name="Ma J."/>
        </authorList>
    </citation>
    <scope>NUCLEOTIDE SEQUENCE [LARGE SCALE GENOMIC DNA]</scope>
    <source>
        <strain evidence="2">JCM 17695</strain>
    </source>
</reference>
<dbReference type="Proteomes" id="UP001596512">
    <property type="component" value="Unassembled WGS sequence"/>
</dbReference>
<evidence type="ECO:0000313" key="2">
    <source>
        <dbReference type="Proteomes" id="UP001596512"/>
    </source>
</evidence>
<gene>
    <name evidence="1" type="ORF">ACFQV2_14505</name>
</gene>
<organism evidence="1 2">
    <name type="scientific">Actinokineospora soli</name>
    <dbReference type="NCBI Taxonomy" id="1048753"/>
    <lineage>
        <taxon>Bacteria</taxon>
        <taxon>Bacillati</taxon>
        <taxon>Actinomycetota</taxon>
        <taxon>Actinomycetes</taxon>
        <taxon>Pseudonocardiales</taxon>
        <taxon>Pseudonocardiaceae</taxon>
        <taxon>Actinokineospora</taxon>
    </lineage>
</organism>